<organism evidence="3 4">
    <name type="scientific">Aliidiomarina haloalkalitolerans</name>
    <dbReference type="NCBI Taxonomy" id="859059"/>
    <lineage>
        <taxon>Bacteria</taxon>
        <taxon>Pseudomonadati</taxon>
        <taxon>Pseudomonadota</taxon>
        <taxon>Gammaproteobacteria</taxon>
        <taxon>Alteromonadales</taxon>
        <taxon>Idiomarinaceae</taxon>
        <taxon>Aliidiomarina</taxon>
    </lineage>
</organism>
<keyword evidence="1" id="KW-0732">Signal</keyword>
<gene>
    <name evidence="3" type="ORF">CWE06_03610</name>
</gene>
<evidence type="ECO:0000259" key="2">
    <source>
        <dbReference type="Pfam" id="PF13349"/>
    </source>
</evidence>
<sequence>MKKLATIVTLGLTLFLFMAPLSYANNGKVTHTFDLGGIENVVINNAVGEVTLRTSSSNEAKVEVTFEVKGHGFFRRKPDVDNLDIEIWQHNSTLALSFKENNVNAAWVITLPAVTNIEIQQGVGTINAVIGASHLTVDLGVGDIKVTAPLASIGKVDVSSGVGAARISGSDKVETRRRVVTESADLRLDGEFNIDATVGVGDVEVRLR</sequence>
<dbReference type="OrthoDB" id="6399022at2"/>
<dbReference type="InterPro" id="IPR025164">
    <property type="entry name" value="Toastrack_DUF4097"/>
</dbReference>
<evidence type="ECO:0000313" key="4">
    <source>
        <dbReference type="Proteomes" id="UP000288212"/>
    </source>
</evidence>
<comment type="caution">
    <text evidence="3">The sequence shown here is derived from an EMBL/GenBank/DDBJ whole genome shotgun (WGS) entry which is preliminary data.</text>
</comment>
<evidence type="ECO:0000313" key="3">
    <source>
        <dbReference type="EMBL" id="RUO21940.1"/>
    </source>
</evidence>
<feature type="domain" description="DUF4097" evidence="2">
    <location>
        <begin position="38"/>
        <end position="205"/>
    </location>
</feature>
<dbReference type="EMBL" id="PIPI01000001">
    <property type="protein sequence ID" value="RUO21940.1"/>
    <property type="molecule type" value="Genomic_DNA"/>
</dbReference>
<dbReference type="Gene3D" id="2.160.20.120">
    <property type="match status" value="1"/>
</dbReference>
<keyword evidence="4" id="KW-1185">Reference proteome</keyword>
<dbReference type="Proteomes" id="UP000288212">
    <property type="component" value="Unassembled WGS sequence"/>
</dbReference>
<dbReference type="Pfam" id="PF13349">
    <property type="entry name" value="DUF4097"/>
    <property type="match status" value="1"/>
</dbReference>
<feature type="signal peptide" evidence="1">
    <location>
        <begin position="1"/>
        <end position="24"/>
    </location>
</feature>
<accession>A0A432VZ57</accession>
<name>A0A432VZ57_9GAMM</name>
<dbReference type="RefSeq" id="WP_126791233.1">
    <property type="nucleotide sequence ID" value="NZ_PIPI01000001.1"/>
</dbReference>
<reference evidence="3 4" key="1">
    <citation type="journal article" date="2011" name="Front. Microbiol.">
        <title>Genomic signatures of strain selection and enhancement in Bacillus atrophaeus var. globigii, a historical biowarfare simulant.</title>
        <authorList>
            <person name="Gibbons H.S."/>
            <person name="Broomall S.M."/>
            <person name="McNew L.A."/>
            <person name="Daligault H."/>
            <person name="Chapman C."/>
            <person name="Bruce D."/>
            <person name="Karavis M."/>
            <person name="Krepps M."/>
            <person name="McGregor P.A."/>
            <person name="Hong C."/>
            <person name="Park K.H."/>
            <person name="Akmal A."/>
            <person name="Feldman A."/>
            <person name="Lin J.S."/>
            <person name="Chang W.E."/>
            <person name="Higgs B.W."/>
            <person name="Demirev P."/>
            <person name="Lindquist J."/>
            <person name="Liem A."/>
            <person name="Fochler E."/>
            <person name="Read T.D."/>
            <person name="Tapia R."/>
            <person name="Johnson S."/>
            <person name="Bishop-Lilly K.A."/>
            <person name="Detter C."/>
            <person name="Han C."/>
            <person name="Sozhamannan S."/>
            <person name="Rosenzweig C.N."/>
            <person name="Skowronski E.W."/>
        </authorList>
    </citation>
    <scope>NUCLEOTIDE SEQUENCE [LARGE SCALE GENOMIC DNA]</scope>
    <source>
        <strain evidence="3 4">AK5</strain>
    </source>
</reference>
<protein>
    <recommendedName>
        <fullName evidence="2">DUF4097 domain-containing protein</fullName>
    </recommendedName>
</protein>
<dbReference type="AlphaFoldDB" id="A0A432VZ57"/>
<proteinExistence type="predicted"/>
<evidence type="ECO:0000256" key="1">
    <source>
        <dbReference type="SAM" id="SignalP"/>
    </source>
</evidence>
<feature type="chain" id="PRO_5019417401" description="DUF4097 domain-containing protein" evidence="1">
    <location>
        <begin position="25"/>
        <end position="208"/>
    </location>
</feature>